<feature type="compositionally biased region" description="Basic and acidic residues" evidence="3">
    <location>
        <begin position="970"/>
        <end position="980"/>
    </location>
</feature>
<protein>
    <recommendedName>
        <fullName evidence="2">protein-tyrosine-phosphatase</fullName>
        <ecNumber evidence="2">3.1.3.48</ecNumber>
    </recommendedName>
</protein>
<feature type="compositionally biased region" description="Polar residues" evidence="3">
    <location>
        <begin position="744"/>
        <end position="758"/>
    </location>
</feature>
<sequence length="1987" mass="211490">MDFFAAGKAAAQSTLDNTDDFAKAIQDRFGVQSTPLLTTLNPPVPRSSSNSASLLPPDSFKPLNPDDLEHIDALIIDIRPHAAYASARVPGALSLSVPSTLLKRPLFSLDRLAAMLPNPAARNRFQKWKQAKNIIVYDADSSGNPSLPEGSNILGLLRKFANDESGDGKRYSGGLYWLKGGFQRVWREKRSYVDLRPPEDEVNEDDENGKASSVSNKSPPTIPTTLRPNSLPMSAFASSSTTKKPPQSQLSSAAPTARHFEAPTMAANPFFDAIRQNVELSHGITERIPLRLPKRVRRRIDDLPFQWLKDISRRAGKRDDSSSSSFSSSSSDAEDSKLFSKPRDRRSSISSASEPEKDKDNEIDVVPEDKLLPAATTALLTSSSSSSSSSPSHNTSSLNTSEKDKSNSNSSLGTTSSGTPSGSGSGSGSGTGSSSESIPDPDPKLVDQGMENLAMQFYRIELAEQRRLMGIMHHHSKESEMENRKAADSGGDTEQDGTIIEDVDMEDSDNVNSDKGREVMGGSDPERRSGGFSLLAASHQRKRTLSTPASGAQAQQQQQQGEQDQSPSPFPYSITAGVEKGAKNRYRHIWPFEHARVRLHQRRSPGDPNGFETSGDDPSASDSMQEVPLHQPRPVAPAQAGLPPSLPSSMSSLSTAGPASASTSTSTSPVRSHIPHLPLSSRFLGGAPPSGALTGPVHMFTPGSSTATSRANTTSPSKPGPGFTLTLPPGGFRTRTASAGGDATTPTVGRSQSLTRSNAPGALPPVPPGPHPIQKPKLTFPPSMVSIHGFGGIGPSSLPSGSFLSSGGSLPGSFTSYRNPGGGSGDSAVESTTESEWEGDKAQMLRKTGKKSPPRKFGSGSGSGSGGESATGGGGSQMGKGKKGDDYDDYVNASYVQPLCSERRYIATQGPLEATFTDFWTLVYQQNVHVIVMLTREIEGSMVKCAPYWLEEEYGPLRLKLVSVEGKQESKDDFRSKKDAGGGGGFFFPSMPDPEAEEKEREKRDKKAKEKKEKKEKAKEKTKDKEKVKGKGKEKELADDIMVDALLAEEPGLVPPKRVKLKDITSKRLSKRRNKGRSSSKSKHSFFSYAISDLPIIKRVFELSHASYPDMPPRRIVHFQYLDWPDMNVPDDPRGLLGLIKEVDKAVTESNVVERSPDESEAEDANDEPKIPAARVERPRKHARTPSNESIDRRTGIAKHALGRENAPVLLHCSAGVGRTGGFIAVDAVLDGIRRELRKARKVESDAIQVLERARLALGGAGSGVRFGPSIVEDEDDEDEDEDDDDAMEVDESSPGEMKKSDGGDIDMADGTFETVQIPGHDGTYHVAVHRTMGPNPHLDRRASNKEDIRTPMQVDPVLFETGDNKKMLKKKQKEAADTTTRMWSQNVSDQTGNYGSASRVNQVKVVKAEEPSSDSAGGASPSSGSVVAAPQPIDPTNISELSSASEDSFGFPSGFDKRFAPAKGPTHRPSNSLPYQIQKGMESSVTSLSTGSGNGNGHREKVPVPSSLLREVKDERQRTWSAPSGRPAAISEALADPGARQPFVIESGSRGEMKNTGASSTQQRGTVSSGSGPASSTSWLLPGEDRRSDTSPIPLPGSGNVTAPPPSRSLSPGGVTEPSSGSSDSNGAGPAGAMLAARSSGSASSEMGGVLPAGPVLKVRSNSPTIDNNGSGSSGPGSSVPASGSGTGSGVGSGSGSGFGSSGSGSGAGSVSASSRSRSVSVAEGSPMEGGVLPTAGEDTKGLRGFDKKLDKVAAIAATKASEKVAEKASKLKSTEAQRAAFDYTEPRPLHQHDSPKALSEYKEPMWEVVQDMREQRMSLCQSLRQYVFVHAAVIEGALMILDEENEKDGRNKKRSRKHKAKKVKVSSAEPMASIEDTAMATLPPSPPAAAPPPKQMQPPLGTMAAPPVRIRRTETDNSSVTSASTTGNKRQASPTELPQEDKKGGQLLHKKPSIKRKPDSDEKLPVFEGATRTGHQTLHPTAKTK</sequence>
<feature type="compositionally biased region" description="Basic and acidic residues" evidence="3">
    <location>
        <begin position="1958"/>
        <end position="1967"/>
    </location>
</feature>
<dbReference type="Proteomes" id="UP001383192">
    <property type="component" value="Unassembled WGS sequence"/>
</dbReference>
<feature type="region of interest" description="Disordered" evidence="3">
    <location>
        <begin position="1373"/>
        <end position="1745"/>
    </location>
</feature>
<dbReference type="PANTHER" id="PTHR19134">
    <property type="entry name" value="RECEPTOR-TYPE TYROSINE-PROTEIN PHOSPHATASE"/>
    <property type="match status" value="1"/>
</dbReference>
<evidence type="ECO:0000256" key="3">
    <source>
        <dbReference type="SAM" id="MobiDB-lite"/>
    </source>
</evidence>
<feature type="compositionally biased region" description="Gly residues" evidence="3">
    <location>
        <begin position="1686"/>
        <end position="1709"/>
    </location>
</feature>
<feature type="compositionally biased region" description="Pro residues" evidence="3">
    <location>
        <begin position="1885"/>
        <end position="1898"/>
    </location>
</feature>
<dbReference type="SMART" id="SM00404">
    <property type="entry name" value="PTPc_motif"/>
    <property type="match status" value="1"/>
</dbReference>
<gene>
    <name evidence="7" type="ORF">VNI00_002447</name>
</gene>
<name>A0AAW0E1D1_9AGAR</name>
<dbReference type="PROSITE" id="PS50206">
    <property type="entry name" value="RHODANESE_3"/>
    <property type="match status" value="1"/>
</dbReference>
<comment type="similarity">
    <text evidence="1">Belongs to the protein-tyrosine phosphatase family. Non-receptor class subfamily.</text>
</comment>
<feature type="region of interest" description="Disordered" evidence="3">
    <location>
        <begin position="314"/>
        <end position="447"/>
    </location>
</feature>
<dbReference type="PROSITE" id="PS50055">
    <property type="entry name" value="TYR_PHOSPHATASE_PTP"/>
    <property type="match status" value="1"/>
</dbReference>
<evidence type="ECO:0000256" key="2">
    <source>
        <dbReference type="ARBA" id="ARBA00013064"/>
    </source>
</evidence>
<accession>A0AAW0E1D1</accession>
<dbReference type="PROSITE" id="PS00383">
    <property type="entry name" value="TYR_PHOSPHATASE_1"/>
    <property type="match status" value="1"/>
</dbReference>
<dbReference type="GO" id="GO:0004725">
    <property type="term" value="F:protein tyrosine phosphatase activity"/>
    <property type="evidence" value="ECO:0007669"/>
    <property type="project" value="UniProtKB-EC"/>
</dbReference>
<dbReference type="SUPFAM" id="SSF52799">
    <property type="entry name" value="(Phosphotyrosine protein) phosphatases II"/>
    <property type="match status" value="2"/>
</dbReference>
<feature type="compositionally biased region" description="Polar residues" evidence="3">
    <location>
        <begin position="1618"/>
        <end position="1627"/>
    </location>
</feature>
<dbReference type="Gene3D" id="3.40.250.10">
    <property type="entry name" value="Rhodanese-like domain"/>
    <property type="match status" value="1"/>
</dbReference>
<feature type="compositionally biased region" description="Acidic residues" evidence="3">
    <location>
        <begin position="491"/>
        <end position="509"/>
    </location>
</feature>
<feature type="region of interest" description="Disordered" evidence="3">
    <location>
        <begin position="1849"/>
        <end position="1987"/>
    </location>
</feature>
<feature type="compositionally biased region" description="Low complexity" evidence="3">
    <location>
        <begin position="548"/>
        <end position="567"/>
    </location>
</feature>
<feature type="domain" description="Tyrosine specific protein phosphatases" evidence="5">
    <location>
        <begin position="1188"/>
        <end position="1255"/>
    </location>
</feature>
<evidence type="ECO:0000259" key="5">
    <source>
        <dbReference type="PROSITE" id="PS50056"/>
    </source>
</evidence>
<feature type="region of interest" description="Disordered" evidence="3">
    <location>
        <begin position="475"/>
        <end position="575"/>
    </location>
</feature>
<feature type="region of interest" description="Disordered" evidence="3">
    <location>
        <begin position="36"/>
        <end position="58"/>
    </location>
</feature>
<feature type="compositionally biased region" description="Low complexity" evidence="3">
    <location>
        <begin position="1710"/>
        <end position="1727"/>
    </location>
</feature>
<evidence type="ECO:0000313" key="7">
    <source>
        <dbReference type="EMBL" id="KAK7056730.1"/>
    </source>
</evidence>
<feature type="compositionally biased region" description="Basic and acidic residues" evidence="3">
    <location>
        <begin position="998"/>
        <end position="1034"/>
    </location>
</feature>
<dbReference type="PROSITE" id="PS50056">
    <property type="entry name" value="TYR_PHOSPHATASE_2"/>
    <property type="match status" value="1"/>
</dbReference>
<feature type="compositionally biased region" description="Acidic residues" evidence="3">
    <location>
        <begin position="1272"/>
        <end position="1294"/>
    </location>
</feature>
<dbReference type="SMART" id="SM00194">
    <property type="entry name" value="PTPc"/>
    <property type="match status" value="1"/>
</dbReference>
<comment type="caution">
    <text evidence="7">The sequence shown here is derived from an EMBL/GenBank/DDBJ whole genome shotgun (WGS) entry which is preliminary data.</text>
</comment>
<feature type="compositionally biased region" description="Low complexity" evidence="3">
    <location>
        <begin position="1566"/>
        <end position="1579"/>
    </location>
</feature>
<evidence type="ECO:0000259" key="6">
    <source>
        <dbReference type="PROSITE" id="PS50206"/>
    </source>
</evidence>
<feature type="compositionally biased region" description="Low complexity" evidence="3">
    <location>
        <begin position="647"/>
        <end position="668"/>
    </location>
</feature>
<feature type="compositionally biased region" description="Polar residues" evidence="3">
    <location>
        <begin position="1661"/>
        <end position="1670"/>
    </location>
</feature>
<organism evidence="7 8">
    <name type="scientific">Paramarasmius palmivorus</name>
    <dbReference type="NCBI Taxonomy" id="297713"/>
    <lineage>
        <taxon>Eukaryota</taxon>
        <taxon>Fungi</taxon>
        <taxon>Dikarya</taxon>
        <taxon>Basidiomycota</taxon>
        <taxon>Agaricomycotina</taxon>
        <taxon>Agaricomycetes</taxon>
        <taxon>Agaricomycetidae</taxon>
        <taxon>Agaricales</taxon>
        <taxon>Marasmiineae</taxon>
        <taxon>Marasmiaceae</taxon>
        <taxon>Paramarasmius</taxon>
    </lineage>
</organism>
<feature type="region of interest" description="Disordered" evidence="3">
    <location>
        <begin position="599"/>
        <end position="774"/>
    </location>
</feature>
<dbReference type="PRINTS" id="PR00700">
    <property type="entry name" value="PRTYPHPHTASE"/>
</dbReference>
<dbReference type="Gene3D" id="3.90.190.10">
    <property type="entry name" value="Protein tyrosine phosphatase superfamily"/>
    <property type="match status" value="3"/>
</dbReference>
<evidence type="ECO:0000256" key="1">
    <source>
        <dbReference type="ARBA" id="ARBA00009649"/>
    </source>
</evidence>
<feature type="compositionally biased region" description="Basic and acidic residues" evidence="3">
    <location>
        <begin position="334"/>
        <end position="347"/>
    </location>
</feature>
<feature type="compositionally biased region" description="Basic and acidic residues" evidence="3">
    <location>
        <begin position="354"/>
        <end position="371"/>
    </location>
</feature>
<dbReference type="EC" id="3.1.3.48" evidence="2"/>
<feature type="region of interest" description="Disordered" evidence="3">
    <location>
        <begin position="970"/>
        <end position="1034"/>
    </location>
</feature>
<evidence type="ECO:0000313" key="8">
    <source>
        <dbReference type="Proteomes" id="UP001383192"/>
    </source>
</evidence>
<dbReference type="InterPro" id="IPR003595">
    <property type="entry name" value="Tyr_Pase_cat"/>
</dbReference>
<dbReference type="Pfam" id="PF00102">
    <property type="entry name" value="Y_phosphatase"/>
    <property type="match status" value="3"/>
</dbReference>
<feature type="region of interest" description="Disordered" evidence="3">
    <location>
        <begin position="814"/>
        <end position="884"/>
    </location>
</feature>
<feature type="region of interest" description="Disordered" evidence="3">
    <location>
        <begin position="197"/>
        <end position="255"/>
    </location>
</feature>
<dbReference type="InterPro" id="IPR050348">
    <property type="entry name" value="Protein-Tyr_Phosphatase"/>
</dbReference>
<dbReference type="InterPro" id="IPR016130">
    <property type="entry name" value="Tyr_Pase_AS"/>
</dbReference>
<dbReference type="Pfam" id="PF00581">
    <property type="entry name" value="Rhodanese"/>
    <property type="match status" value="1"/>
</dbReference>
<feature type="compositionally biased region" description="Low complexity" evidence="3">
    <location>
        <begin position="372"/>
        <end position="400"/>
    </location>
</feature>
<feature type="compositionally biased region" description="Low complexity" evidence="3">
    <location>
        <begin position="1414"/>
        <end position="1431"/>
    </location>
</feature>
<dbReference type="InterPro" id="IPR036873">
    <property type="entry name" value="Rhodanese-like_dom_sf"/>
</dbReference>
<keyword evidence="8" id="KW-1185">Reference proteome</keyword>
<feature type="compositionally biased region" description="Basic residues" evidence="3">
    <location>
        <begin position="1852"/>
        <end position="1866"/>
    </location>
</feature>
<dbReference type="InterPro" id="IPR029021">
    <property type="entry name" value="Prot-tyrosine_phosphatase-like"/>
</dbReference>
<feature type="domain" description="Tyrosine-protein phosphatase" evidence="4">
    <location>
        <begin position="883"/>
        <end position="1255"/>
    </location>
</feature>
<feature type="region of interest" description="Disordered" evidence="3">
    <location>
        <begin position="1262"/>
        <end position="1304"/>
    </location>
</feature>
<feature type="compositionally biased region" description="Gly residues" evidence="3">
    <location>
        <begin position="859"/>
        <end position="878"/>
    </location>
</feature>
<feature type="compositionally biased region" description="Basic and acidic residues" evidence="3">
    <location>
        <begin position="477"/>
        <end position="487"/>
    </location>
</feature>
<dbReference type="EMBL" id="JAYKXP010000006">
    <property type="protein sequence ID" value="KAK7056730.1"/>
    <property type="molecule type" value="Genomic_DNA"/>
</dbReference>
<dbReference type="InterPro" id="IPR001763">
    <property type="entry name" value="Rhodanese-like_dom"/>
</dbReference>
<feature type="compositionally biased region" description="Polar residues" evidence="3">
    <location>
        <begin position="1378"/>
        <end position="1402"/>
    </location>
</feature>
<dbReference type="InterPro" id="IPR000387">
    <property type="entry name" value="Tyr_Pase_dom"/>
</dbReference>
<feature type="compositionally biased region" description="Polar residues" evidence="3">
    <location>
        <begin position="1918"/>
        <end position="1938"/>
    </location>
</feature>
<feature type="compositionally biased region" description="Polar residues" evidence="3">
    <location>
        <begin position="1435"/>
        <end position="1447"/>
    </location>
</feature>
<dbReference type="PANTHER" id="PTHR19134:SF561">
    <property type="entry name" value="PROTEIN TYROSINE PHOSPHATASE 36E, ISOFORM A"/>
    <property type="match status" value="1"/>
</dbReference>
<reference evidence="7 8" key="1">
    <citation type="submission" date="2024-01" db="EMBL/GenBank/DDBJ databases">
        <title>A draft genome for a cacao thread blight-causing isolate of Paramarasmius palmivorus.</title>
        <authorList>
            <person name="Baruah I.K."/>
            <person name="Bukari Y."/>
            <person name="Amoako-Attah I."/>
            <person name="Meinhardt L.W."/>
            <person name="Bailey B.A."/>
            <person name="Cohen S.P."/>
        </authorList>
    </citation>
    <scope>NUCLEOTIDE SEQUENCE [LARGE SCALE GENOMIC DNA]</scope>
    <source>
        <strain evidence="7 8">GH-12</strain>
    </source>
</reference>
<feature type="region of interest" description="Disordered" evidence="3">
    <location>
        <begin position="1148"/>
        <end position="1194"/>
    </location>
</feature>
<feature type="compositionally biased region" description="Pro residues" evidence="3">
    <location>
        <begin position="762"/>
        <end position="773"/>
    </location>
</feature>
<feature type="compositionally biased region" description="Low complexity" evidence="3">
    <location>
        <begin position="407"/>
        <end position="420"/>
    </location>
</feature>
<feature type="domain" description="Rhodanese" evidence="6">
    <location>
        <begin position="69"/>
        <end position="186"/>
    </location>
</feature>
<feature type="compositionally biased region" description="Basic and acidic residues" evidence="3">
    <location>
        <begin position="512"/>
        <end position="529"/>
    </location>
</feature>
<dbReference type="SUPFAM" id="SSF52821">
    <property type="entry name" value="Rhodanese/Cell cycle control phosphatase"/>
    <property type="match status" value="1"/>
</dbReference>
<evidence type="ECO:0000259" key="4">
    <source>
        <dbReference type="PROSITE" id="PS50055"/>
    </source>
</evidence>
<feature type="compositionally biased region" description="Polar residues" evidence="3">
    <location>
        <begin position="210"/>
        <end position="254"/>
    </location>
</feature>
<dbReference type="InterPro" id="IPR000242">
    <property type="entry name" value="PTP_cat"/>
</dbReference>
<feature type="compositionally biased region" description="Gly residues" evidence="3">
    <location>
        <begin position="421"/>
        <end position="431"/>
    </location>
</feature>
<proteinExistence type="inferred from homology"/>
<feature type="compositionally biased region" description="Low complexity" evidence="3">
    <location>
        <begin position="704"/>
        <end position="732"/>
    </location>
</feature>
<feature type="compositionally biased region" description="Low complexity" evidence="3">
    <location>
        <begin position="322"/>
        <end position="331"/>
    </location>
</feature>